<evidence type="ECO:0000256" key="3">
    <source>
        <dbReference type="ARBA" id="ARBA00023015"/>
    </source>
</evidence>
<dbReference type="PROSITE" id="PS00463">
    <property type="entry name" value="ZN2_CY6_FUNGAL_1"/>
    <property type="match status" value="1"/>
</dbReference>
<dbReference type="OrthoDB" id="5375558at2759"/>
<dbReference type="PANTHER" id="PTHR36206">
    <property type="entry name" value="ASPERCRYPTIN BIOSYNTHESIS CLUSTER-SPECIFIC TRANSCRIPTION REGULATOR ATNN-RELATED"/>
    <property type="match status" value="1"/>
</dbReference>
<evidence type="ECO:0000313" key="10">
    <source>
        <dbReference type="Proteomes" id="UP000275078"/>
    </source>
</evidence>
<feature type="compositionally biased region" description="Pro residues" evidence="7">
    <location>
        <begin position="35"/>
        <end position="44"/>
    </location>
</feature>
<dbReference type="InterPro" id="IPR001138">
    <property type="entry name" value="Zn2Cys6_DnaBD"/>
</dbReference>
<keyword evidence="10" id="KW-1185">Reference proteome</keyword>
<feature type="region of interest" description="Disordered" evidence="7">
    <location>
        <begin position="237"/>
        <end position="278"/>
    </location>
</feature>
<feature type="compositionally biased region" description="Polar residues" evidence="7">
    <location>
        <begin position="63"/>
        <end position="74"/>
    </location>
</feature>
<accession>A0A3N4HVS8</accession>
<name>A0A3N4HVS8_ASCIM</name>
<dbReference type="InterPro" id="IPR036864">
    <property type="entry name" value="Zn2-C6_fun-type_DNA-bd_sf"/>
</dbReference>
<reference evidence="9 10" key="1">
    <citation type="journal article" date="2018" name="Nat. Ecol. Evol.">
        <title>Pezizomycetes genomes reveal the molecular basis of ectomycorrhizal truffle lifestyle.</title>
        <authorList>
            <person name="Murat C."/>
            <person name="Payen T."/>
            <person name="Noel B."/>
            <person name="Kuo A."/>
            <person name="Morin E."/>
            <person name="Chen J."/>
            <person name="Kohler A."/>
            <person name="Krizsan K."/>
            <person name="Balestrini R."/>
            <person name="Da Silva C."/>
            <person name="Montanini B."/>
            <person name="Hainaut M."/>
            <person name="Levati E."/>
            <person name="Barry K.W."/>
            <person name="Belfiori B."/>
            <person name="Cichocki N."/>
            <person name="Clum A."/>
            <person name="Dockter R.B."/>
            <person name="Fauchery L."/>
            <person name="Guy J."/>
            <person name="Iotti M."/>
            <person name="Le Tacon F."/>
            <person name="Lindquist E.A."/>
            <person name="Lipzen A."/>
            <person name="Malagnac F."/>
            <person name="Mello A."/>
            <person name="Molinier V."/>
            <person name="Miyauchi S."/>
            <person name="Poulain J."/>
            <person name="Riccioni C."/>
            <person name="Rubini A."/>
            <person name="Sitrit Y."/>
            <person name="Splivallo R."/>
            <person name="Traeger S."/>
            <person name="Wang M."/>
            <person name="Zifcakova L."/>
            <person name="Wipf D."/>
            <person name="Zambonelli A."/>
            <person name="Paolocci F."/>
            <person name="Nowrousian M."/>
            <person name="Ottonello S."/>
            <person name="Baldrian P."/>
            <person name="Spatafora J.W."/>
            <person name="Henrissat B."/>
            <person name="Nagy L.G."/>
            <person name="Aury J.M."/>
            <person name="Wincker P."/>
            <person name="Grigoriev I.V."/>
            <person name="Bonfante P."/>
            <person name="Martin F.M."/>
        </authorList>
    </citation>
    <scope>NUCLEOTIDE SEQUENCE [LARGE SCALE GENOMIC DNA]</scope>
    <source>
        <strain evidence="9 10">RN42</strain>
    </source>
</reference>
<feature type="region of interest" description="Disordered" evidence="7">
    <location>
        <begin position="506"/>
        <end position="529"/>
    </location>
</feature>
<feature type="compositionally biased region" description="Gly residues" evidence="7">
    <location>
        <begin position="333"/>
        <end position="343"/>
    </location>
</feature>
<feature type="compositionally biased region" description="Polar residues" evidence="7">
    <location>
        <begin position="12"/>
        <end position="25"/>
    </location>
</feature>
<evidence type="ECO:0000256" key="1">
    <source>
        <dbReference type="ARBA" id="ARBA00022723"/>
    </source>
</evidence>
<dbReference type="Gene3D" id="4.10.240.10">
    <property type="entry name" value="Zn(2)-C6 fungal-type DNA-binding domain"/>
    <property type="match status" value="1"/>
</dbReference>
<evidence type="ECO:0000256" key="7">
    <source>
        <dbReference type="SAM" id="MobiDB-lite"/>
    </source>
</evidence>
<dbReference type="GO" id="GO:0000981">
    <property type="term" value="F:DNA-binding transcription factor activity, RNA polymerase II-specific"/>
    <property type="evidence" value="ECO:0007669"/>
    <property type="project" value="InterPro"/>
</dbReference>
<keyword evidence="4" id="KW-0238">DNA-binding</keyword>
<evidence type="ECO:0000256" key="6">
    <source>
        <dbReference type="ARBA" id="ARBA00023242"/>
    </source>
</evidence>
<dbReference type="InterPro" id="IPR052360">
    <property type="entry name" value="Transcr_Regulatory_Proteins"/>
</dbReference>
<feature type="compositionally biased region" description="Basic and acidic residues" evidence="7">
    <location>
        <begin position="1"/>
        <end position="11"/>
    </location>
</feature>
<keyword evidence="5" id="KW-0804">Transcription</keyword>
<dbReference type="SMART" id="SM00066">
    <property type="entry name" value="GAL4"/>
    <property type="match status" value="1"/>
</dbReference>
<feature type="region of interest" description="Disordered" evidence="7">
    <location>
        <begin position="314"/>
        <end position="343"/>
    </location>
</feature>
<organism evidence="9 10">
    <name type="scientific">Ascobolus immersus RN42</name>
    <dbReference type="NCBI Taxonomy" id="1160509"/>
    <lineage>
        <taxon>Eukaryota</taxon>
        <taxon>Fungi</taxon>
        <taxon>Dikarya</taxon>
        <taxon>Ascomycota</taxon>
        <taxon>Pezizomycotina</taxon>
        <taxon>Pezizomycetes</taxon>
        <taxon>Pezizales</taxon>
        <taxon>Ascobolaceae</taxon>
        <taxon>Ascobolus</taxon>
    </lineage>
</organism>
<dbReference type="Proteomes" id="UP000275078">
    <property type="component" value="Unassembled WGS sequence"/>
</dbReference>
<evidence type="ECO:0000259" key="8">
    <source>
        <dbReference type="PROSITE" id="PS50048"/>
    </source>
</evidence>
<dbReference type="PANTHER" id="PTHR36206:SF13">
    <property type="entry name" value="TRANSCRIPTIONAL REGULATORY PROTEIN MOC3"/>
    <property type="match status" value="1"/>
</dbReference>
<gene>
    <name evidence="9" type="ORF">BJ508DRAFT_163139</name>
</gene>
<dbReference type="Pfam" id="PF00172">
    <property type="entry name" value="Zn_clus"/>
    <property type="match status" value="1"/>
</dbReference>
<keyword evidence="3" id="KW-0805">Transcription regulation</keyword>
<sequence>MNMVEHPDSNRSFRGNGNYYSSRDSPNGDRGSPSDPNPPYPPQHTSPQPNSLPPIAAYASGPPRTSQAAPTSYPNAYAPPIPNGYPVYSAPPNSRFLPSISAGYGMAPLGPAQPHVYGYAAPNGTMSYPQLSPTSQPMQMPYPPQGEAQGKLMSGGRHKKEIKRRTKTGCLTCRKRRIKCDEAHPTCNNCKKSKRECMGYDPVFKTTPGPVALQPAPTPAMDIQNIPVQHPLPGYPIVPLYQSSRTQSSSPSGTSNGGFSPEYRPSVGPPIDPTLESISSSMASQPVPVYAPSTLPESYAPVAGMKRPYEEGMYSSVPEPAPVTSYSSNPGSPHGGYGSGGEGPTKRICVTNLLNDKPLPASLLEPLPVSQLVQPTPDQLYPPAYITADTTTPEGTVKLYREQLAKQLDDFFDTDWFSIEGLAKITSWPSLSAAIADASKGSGTTAPMPPIEPDGDADFLCTVFEFLYRIDIRRVRPSGQASSAKREEVARRLESVQALITLRKGSLTGGNNASPPHSPSGSPTTSKESVATDFWNRIRKIASIDPAKDLDALDRLIRSLYDLYPGDSVPHEKSLLRSIAESKYITARRKANRNVPGTDLQEAKGRYEQLMKHIEDTRTNENVVLSKVSKWSIYNADADL</sequence>
<proteinExistence type="predicted"/>
<dbReference type="CDD" id="cd00067">
    <property type="entry name" value="GAL4"/>
    <property type="match status" value="1"/>
</dbReference>
<evidence type="ECO:0000256" key="2">
    <source>
        <dbReference type="ARBA" id="ARBA00022833"/>
    </source>
</evidence>
<dbReference type="GO" id="GO:0003677">
    <property type="term" value="F:DNA binding"/>
    <property type="evidence" value="ECO:0007669"/>
    <property type="project" value="UniProtKB-KW"/>
</dbReference>
<feature type="compositionally biased region" description="Low complexity" evidence="7">
    <location>
        <begin position="242"/>
        <end position="261"/>
    </location>
</feature>
<dbReference type="GO" id="GO:0008270">
    <property type="term" value="F:zinc ion binding"/>
    <property type="evidence" value="ECO:0007669"/>
    <property type="project" value="InterPro"/>
</dbReference>
<feature type="domain" description="Zn(2)-C6 fungal-type" evidence="8">
    <location>
        <begin position="169"/>
        <end position="197"/>
    </location>
</feature>
<dbReference type="EMBL" id="ML119719">
    <property type="protein sequence ID" value="RPA77905.1"/>
    <property type="molecule type" value="Genomic_DNA"/>
</dbReference>
<keyword evidence="1" id="KW-0479">Metal-binding</keyword>
<evidence type="ECO:0000256" key="4">
    <source>
        <dbReference type="ARBA" id="ARBA00023125"/>
    </source>
</evidence>
<protein>
    <recommendedName>
        <fullName evidence="8">Zn(2)-C6 fungal-type domain-containing protein</fullName>
    </recommendedName>
</protein>
<evidence type="ECO:0000256" key="5">
    <source>
        <dbReference type="ARBA" id="ARBA00023163"/>
    </source>
</evidence>
<keyword evidence="6" id="KW-0539">Nucleus</keyword>
<dbReference type="STRING" id="1160509.A0A3N4HVS8"/>
<feature type="region of interest" description="Disordered" evidence="7">
    <location>
        <begin position="1"/>
        <end position="75"/>
    </location>
</feature>
<evidence type="ECO:0000313" key="9">
    <source>
        <dbReference type="EMBL" id="RPA77905.1"/>
    </source>
</evidence>
<dbReference type="AlphaFoldDB" id="A0A3N4HVS8"/>
<dbReference type="PROSITE" id="PS50048">
    <property type="entry name" value="ZN2_CY6_FUNGAL_2"/>
    <property type="match status" value="1"/>
</dbReference>
<keyword evidence="2" id="KW-0862">Zinc</keyword>
<dbReference type="SUPFAM" id="SSF57701">
    <property type="entry name" value="Zn2/Cys6 DNA-binding domain"/>
    <property type="match status" value="1"/>
</dbReference>